<reference evidence="2 3" key="1">
    <citation type="submission" date="2015-09" db="EMBL/GenBank/DDBJ databases">
        <authorList>
            <consortium name="Pathogen Informatics"/>
        </authorList>
    </citation>
    <scope>NUCLEOTIDE SEQUENCE [LARGE SCALE GENOMIC DNA]</scope>
    <source>
        <strain evidence="2 3">2789STDY5608854</strain>
    </source>
</reference>
<sequence>MLLPFALAALPLPEALGLWNGGLCTSYPLTLGMLDPAFSLPAAAWAVQGLLLAAGVLLLLVAGKGKKVYNQ</sequence>
<accession>A0A174G021</accession>
<evidence type="ECO:0000256" key="1">
    <source>
        <dbReference type="SAM" id="Phobius"/>
    </source>
</evidence>
<feature type="transmembrane region" description="Helical" evidence="1">
    <location>
        <begin position="41"/>
        <end position="62"/>
    </location>
</feature>
<name>A0A174G021_FLAPL</name>
<dbReference type="EMBL" id="CYZT01000111">
    <property type="protein sequence ID" value="CUO54170.1"/>
    <property type="molecule type" value="Genomic_DNA"/>
</dbReference>
<proteinExistence type="predicted"/>
<evidence type="ECO:0000313" key="3">
    <source>
        <dbReference type="Proteomes" id="UP000095746"/>
    </source>
</evidence>
<dbReference type="AlphaFoldDB" id="A0A174G021"/>
<dbReference type="Proteomes" id="UP000095746">
    <property type="component" value="Unassembled WGS sequence"/>
</dbReference>
<evidence type="ECO:0000313" key="2">
    <source>
        <dbReference type="EMBL" id="CUO54170.1"/>
    </source>
</evidence>
<keyword evidence="1" id="KW-0812">Transmembrane</keyword>
<keyword evidence="1" id="KW-1133">Transmembrane helix</keyword>
<keyword evidence="1" id="KW-0472">Membrane</keyword>
<organism evidence="2 3">
    <name type="scientific">Flavonifractor plautii</name>
    <name type="common">Fusobacterium plautii</name>
    <dbReference type="NCBI Taxonomy" id="292800"/>
    <lineage>
        <taxon>Bacteria</taxon>
        <taxon>Bacillati</taxon>
        <taxon>Bacillota</taxon>
        <taxon>Clostridia</taxon>
        <taxon>Eubacteriales</taxon>
        <taxon>Oscillospiraceae</taxon>
        <taxon>Flavonifractor</taxon>
    </lineage>
</organism>
<gene>
    <name evidence="2" type="ORF">ERS852411_01719</name>
</gene>
<protein>
    <submittedName>
        <fullName evidence="2">Uncharacterized protein</fullName>
    </submittedName>
</protein>